<protein>
    <recommendedName>
        <fullName evidence="1">Intracellular proteinase inhibitor BsuPI domain-containing protein</fullName>
    </recommendedName>
</protein>
<gene>
    <name evidence="2" type="ORF">SR900_05635</name>
</gene>
<proteinExistence type="predicted"/>
<evidence type="ECO:0000313" key="3">
    <source>
        <dbReference type="Proteomes" id="UP001324185"/>
    </source>
</evidence>
<dbReference type="EMBL" id="CP140158">
    <property type="protein sequence ID" value="WQG86368.1"/>
    <property type="molecule type" value="Genomic_DNA"/>
</dbReference>
<dbReference type="InterPro" id="IPR020481">
    <property type="entry name" value="Intracell_prot_inh_BsuPI"/>
</dbReference>
<reference evidence="2 3" key="1">
    <citation type="submission" date="2023-11" db="EMBL/GenBank/DDBJ databases">
        <title>MicrobeMod: A computational toolkit for identifying prokaryotic methylation and restriction-modification with nanopore sequencing.</title>
        <authorList>
            <person name="Crits-Christoph A."/>
            <person name="Kang S.C."/>
            <person name="Lee H."/>
            <person name="Ostrov N."/>
        </authorList>
    </citation>
    <scope>NUCLEOTIDE SEQUENCE [LARGE SCALE GENOMIC DNA]</scope>
    <source>
        <strain evidence="2 3">DSMZ 16071</strain>
    </source>
</reference>
<evidence type="ECO:0000259" key="1">
    <source>
        <dbReference type="Pfam" id="PF12690"/>
    </source>
</evidence>
<feature type="domain" description="Intracellular proteinase inhibitor BsuPI" evidence="1">
    <location>
        <begin position="23"/>
        <end position="118"/>
    </location>
</feature>
<organism evidence="2 3">
    <name type="scientific">Kangiella aquimarina</name>
    <dbReference type="NCBI Taxonomy" id="261965"/>
    <lineage>
        <taxon>Bacteria</taxon>
        <taxon>Pseudomonadati</taxon>
        <taxon>Pseudomonadota</taxon>
        <taxon>Gammaproteobacteria</taxon>
        <taxon>Kangiellales</taxon>
        <taxon>Kangiellaceae</taxon>
        <taxon>Kangiella</taxon>
    </lineage>
</organism>
<dbReference type="InterPro" id="IPR038144">
    <property type="entry name" value="IPI"/>
</dbReference>
<keyword evidence="3" id="KW-1185">Reference proteome</keyword>
<name>A0ABZ0X712_9GAMM</name>
<accession>A0ABZ0X712</accession>
<dbReference type="Gene3D" id="2.60.40.2360">
    <property type="entry name" value="Intracellular proteinase inhibitor BsuPI"/>
    <property type="match status" value="1"/>
</dbReference>
<sequence length="146" mass="16518">MNYPAYKGIEVSASFPAETVMLNKTDSVEAYMTLTNQTSEPIELTFNSGQLFDIYLYDSNDQLVSQWSNGRMFTQAFQTITLHPGQQERFGDKLELKDLSGNPLEVGTYKIKIEVKTSTKASGELFQLIPFEAEGQLQLDDMTQRN</sequence>
<dbReference type="RefSeq" id="WP_018624411.1">
    <property type="nucleotide sequence ID" value="NZ_CP140158.1"/>
</dbReference>
<evidence type="ECO:0000313" key="2">
    <source>
        <dbReference type="EMBL" id="WQG86368.1"/>
    </source>
</evidence>
<dbReference type="Proteomes" id="UP001324185">
    <property type="component" value="Chromosome"/>
</dbReference>
<dbReference type="Pfam" id="PF12690">
    <property type="entry name" value="BsuPI"/>
    <property type="match status" value="1"/>
</dbReference>